<dbReference type="FunFam" id="2.10.110.10:FF:000066">
    <property type="entry name" value="Four and a half LIM domains protein"/>
    <property type="match status" value="1"/>
</dbReference>
<proteinExistence type="predicted"/>
<comment type="subcellular location">
    <subcellularLocation>
        <location evidence="1">Nucleus</location>
    </subcellularLocation>
</comment>
<dbReference type="SUPFAM" id="SSF57716">
    <property type="entry name" value="Glucocorticoid receptor-like (DNA-binding domain)"/>
    <property type="match status" value="5"/>
</dbReference>
<dbReference type="FunFam" id="2.10.110.10:FF:000070">
    <property type="entry name" value="Four and a half LIM domains 3"/>
    <property type="match status" value="1"/>
</dbReference>
<evidence type="ECO:0000313" key="8">
    <source>
        <dbReference type="EMBL" id="CAD7225134.1"/>
    </source>
</evidence>
<evidence type="ECO:0000256" key="2">
    <source>
        <dbReference type="ARBA" id="ARBA00022723"/>
    </source>
</evidence>
<dbReference type="FunFam" id="2.10.110.10:FF:000013">
    <property type="entry name" value="Four and a half LIM domains 1"/>
    <property type="match status" value="1"/>
</dbReference>
<dbReference type="InterPro" id="IPR001781">
    <property type="entry name" value="Znf_LIM"/>
</dbReference>
<name>A0A7R8W957_9CRUS</name>
<keyword evidence="2" id="KW-0479">Metal-binding</keyword>
<reference evidence="8" key="1">
    <citation type="submission" date="2020-11" db="EMBL/GenBank/DDBJ databases">
        <authorList>
            <person name="Tran Van P."/>
        </authorList>
    </citation>
    <scope>NUCLEOTIDE SEQUENCE</scope>
</reference>
<organism evidence="8">
    <name type="scientific">Cyprideis torosa</name>
    <dbReference type="NCBI Taxonomy" id="163714"/>
    <lineage>
        <taxon>Eukaryota</taxon>
        <taxon>Metazoa</taxon>
        <taxon>Ecdysozoa</taxon>
        <taxon>Arthropoda</taxon>
        <taxon>Crustacea</taxon>
        <taxon>Oligostraca</taxon>
        <taxon>Ostracoda</taxon>
        <taxon>Podocopa</taxon>
        <taxon>Podocopida</taxon>
        <taxon>Cytherocopina</taxon>
        <taxon>Cytheroidea</taxon>
        <taxon>Cytherideidae</taxon>
        <taxon>Cyprideis</taxon>
    </lineage>
</organism>
<dbReference type="FunFam" id="2.10.110.10:FF:000005">
    <property type="entry name" value="Testin isoform 1"/>
    <property type="match status" value="1"/>
</dbReference>
<dbReference type="GO" id="GO:0008270">
    <property type="term" value="F:zinc ion binding"/>
    <property type="evidence" value="ECO:0007669"/>
    <property type="project" value="UniProtKB-KW"/>
</dbReference>
<protein>
    <submittedName>
        <fullName evidence="8">Uncharacterized protein</fullName>
    </submittedName>
</protein>
<dbReference type="SMART" id="SM00132">
    <property type="entry name" value="LIM"/>
    <property type="match status" value="5"/>
</dbReference>
<keyword evidence="4" id="KW-0863">Zinc-finger</keyword>
<dbReference type="PANTHER" id="PTHR24205">
    <property type="entry name" value="FOUR AND A HALF LIM DOMAINS PROTEIN"/>
    <property type="match status" value="1"/>
</dbReference>
<evidence type="ECO:0000256" key="6">
    <source>
        <dbReference type="ARBA" id="ARBA00023038"/>
    </source>
</evidence>
<dbReference type="GO" id="GO:0005634">
    <property type="term" value="C:nucleus"/>
    <property type="evidence" value="ECO:0007669"/>
    <property type="project" value="UniProtKB-SubCell"/>
</dbReference>
<gene>
    <name evidence="8" type="ORF">CTOB1V02_LOCUS3081</name>
</gene>
<evidence type="ECO:0000256" key="4">
    <source>
        <dbReference type="ARBA" id="ARBA00022771"/>
    </source>
</evidence>
<dbReference type="CDD" id="cd09425">
    <property type="entry name" value="LIM4_LIMPETin"/>
    <property type="match status" value="1"/>
</dbReference>
<dbReference type="CDD" id="cd09430">
    <property type="entry name" value="LIM5_LIMPETin"/>
    <property type="match status" value="1"/>
</dbReference>
<dbReference type="PANTHER" id="PTHR24205:SF4">
    <property type="entry name" value="PROTEIN ESPINAS"/>
    <property type="match status" value="1"/>
</dbReference>
<dbReference type="Pfam" id="PF00412">
    <property type="entry name" value="LIM"/>
    <property type="match status" value="4"/>
</dbReference>
<evidence type="ECO:0000256" key="5">
    <source>
        <dbReference type="ARBA" id="ARBA00022833"/>
    </source>
</evidence>
<dbReference type="AlphaFoldDB" id="A0A7R8W957"/>
<dbReference type="Gene3D" id="2.10.110.10">
    <property type="entry name" value="Cysteine Rich Protein"/>
    <property type="match status" value="5"/>
</dbReference>
<keyword evidence="7" id="KW-0539">Nucleus</keyword>
<dbReference type="GO" id="GO:0003712">
    <property type="term" value="F:transcription coregulator activity"/>
    <property type="evidence" value="ECO:0007669"/>
    <property type="project" value="TreeGrafter"/>
</dbReference>
<dbReference type="Pfam" id="PF25076">
    <property type="entry name" value="LIM_FHL2-3_N"/>
    <property type="match status" value="1"/>
</dbReference>
<dbReference type="GO" id="GO:0030018">
    <property type="term" value="C:Z disc"/>
    <property type="evidence" value="ECO:0007669"/>
    <property type="project" value="TreeGrafter"/>
</dbReference>
<dbReference type="PROSITE" id="PS50023">
    <property type="entry name" value="LIM_DOMAIN_2"/>
    <property type="match status" value="4"/>
</dbReference>
<dbReference type="PROSITE" id="PS00478">
    <property type="entry name" value="LIM_DOMAIN_1"/>
    <property type="match status" value="2"/>
</dbReference>
<dbReference type="EMBL" id="OB660507">
    <property type="protein sequence ID" value="CAD7225134.1"/>
    <property type="molecule type" value="Genomic_DNA"/>
</dbReference>
<evidence type="ECO:0000256" key="3">
    <source>
        <dbReference type="ARBA" id="ARBA00022737"/>
    </source>
</evidence>
<keyword evidence="5" id="KW-0862">Zinc</keyword>
<dbReference type="InterPro" id="IPR056807">
    <property type="entry name" value="LIM_FHL1/2/3/5_N"/>
</dbReference>
<dbReference type="FunFam" id="2.10.110.10:FF:000081">
    <property type="entry name" value="Uncharacterized protein, isoform A"/>
    <property type="match status" value="1"/>
</dbReference>
<sequence length="401" mass="45626">MTSQHLRSFPGQFCCIDRFSLTARSKMSETTVIETSSRTEGGKTVKKIKKTKKKTAGGEETVTTTTTMEGGGSTIISEIDDRQQDGYGMIEDEYSTRRTSVTSDRSGEYTKAMNKDWHSSHFCCWKCDESLTGQRYVLRDENPYCIKCYETVFANTCDECSKIIGIDSKDLSYKEKHWHELCFLCNSCRVSLVDKQFGAKFDKVYCGNCYDAQFATRCDGCGDVFRAGMKKMEYKTRQWHEKCFCCCVCKTPIGTKSFIPREQEIYCTGCYEEKFATRCIKCNKIITTGGVTYKNEPWHRECFTCTNCNKCLAGERFTSRDEKPYCAECFGELFAKRCTSCTKPITGIGGTRYISFEDRHWHNDCFICASCRASLVGKGFITDGDEILCPDCAKAKMMEES</sequence>
<dbReference type="CDD" id="cd09432">
    <property type="entry name" value="LIM6_LIMPETin"/>
    <property type="match status" value="1"/>
</dbReference>
<dbReference type="OrthoDB" id="274660at2759"/>
<keyword evidence="3" id="KW-0677">Repeat</keyword>
<keyword evidence="6" id="KW-0440">LIM domain</keyword>
<accession>A0A7R8W957</accession>
<evidence type="ECO:0000256" key="1">
    <source>
        <dbReference type="ARBA" id="ARBA00004123"/>
    </source>
</evidence>
<evidence type="ECO:0000256" key="7">
    <source>
        <dbReference type="ARBA" id="ARBA00023242"/>
    </source>
</evidence>